<dbReference type="Pfam" id="PF00860">
    <property type="entry name" value="Xan_ur_permease"/>
    <property type="match status" value="1"/>
</dbReference>
<feature type="transmembrane region" description="Helical" evidence="7">
    <location>
        <begin position="248"/>
        <end position="271"/>
    </location>
</feature>
<evidence type="ECO:0000313" key="8">
    <source>
        <dbReference type="EMBL" id="MFD1672675.1"/>
    </source>
</evidence>
<feature type="transmembrane region" description="Helical" evidence="7">
    <location>
        <begin position="201"/>
        <end position="219"/>
    </location>
</feature>
<gene>
    <name evidence="8" type="ORF">ACFQ5M_11225</name>
</gene>
<name>A0ABW4J9P2_9LACO</name>
<feature type="transmembrane region" description="Helical" evidence="7">
    <location>
        <begin position="411"/>
        <end position="434"/>
    </location>
</feature>
<feature type="transmembrane region" description="Helical" evidence="7">
    <location>
        <begin position="53"/>
        <end position="74"/>
    </location>
</feature>
<sequence>MENKHVAEVDEKLPLGKNLLLGFQHTVIAVLGAIPVPLIVATSVGLPEEQTRFLISAVIFSAGLSSILAALNVIPRTSPMVPMIMGASFAVVPVMISTLKSAPNLNVGFQVMAGSTIISGIVCFLLAPFWAKLQRFFPPVVVGTNLIVLSTALLPNAYHWMMGNNAYDLTKSIDAKPLLLALSIFVFHIIISKYFKGLLGNLTILISLIVGTIAAIFLGMMDFSSISEAPLFGLILPLHYGLPKFDIVSIISFLIVMILGMVEVSGTAMGIHDIADKKMTKDQFGRTLKTLGINTFLSGLFNSVQPTAFIPNVGVLNLSKVKSRYATATAGFMLILIGFVPKFSALISAIPKPVFGGVGFALFGVIIGSAVGILKGVNFDGNQNMLIIGLSVGVAMLPSTYPNFYAQFPELVQNIFGSGILSGSITAITLNVFFNFKEVFKKDPDVEETVELEPAEEA</sequence>
<dbReference type="Proteomes" id="UP001597267">
    <property type="component" value="Unassembled WGS sequence"/>
</dbReference>
<proteinExistence type="inferred from homology"/>
<feature type="transmembrane region" description="Helical" evidence="7">
    <location>
        <begin position="136"/>
        <end position="158"/>
    </location>
</feature>
<keyword evidence="5 7" id="KW-1133">Transmembrane helix</keyword>
<accession>A0ABW4J9P2</accession>
<comment type="similarity">
    <text evidence="2">Belongs to the nucleobase:cation symporter-2 (NCS2) (TC 2.A.40) family.</text>
</comment>
<protein>
    <submittedName>
        <fullName evidence="8">Uracil-xanthine permease family protein</fullName>
    </submittedName>
</protein>
<evidence type="ECO:0000256" key="1">
    <source>
        <dbReference type="ARBA" id="ARBA00004141"/>
    </source>
</evidence>
<reference evidence="9" key="1">
    <citation type="journal article" date="2019" name="Int. J. Syst. Evol. Microbiol.">
        <title>The Global Catalogue of Microorganisms (GCM) 10K type strain sequencing project: providing services to taxonomists for standard genome sequencing and annotation.</title>
        <authorList>
            <consortium name="The Broad Institute Genomics Platform"/>
            <consortium name="The Broad Institute Genome Sequencing Center for Infectious Disease"/>
            <person name="Wu L."/>
            <person name="Ma J."/>
        </authorList>
    </citation>
    <scope>NUCLEOTIDE SEQUENCE [LARGE SCALE GENOMIC DNA]</scope>
    <source>
        <strain evidence="9">CCM 8896</strain>
    </source>
</reference>
<evidence type="ECO:0000256" key="7">
    <source>
        <dbReference type="SAM" id="Phobius"/>
    </source>
</evidence>
<keyword evidence="9" id="KW-1185">Reference proteome</keyword>
<comment type="caution">
    <text evidence="8">The sequence shown here is derived from an EMBL/GenBank/DDBJ whole genome shotgun (WGS) entry which is preliminary data.</text>
</comment>
<evidence type="ECO:0000256" key="3">
    <source>
        <dbReference type="ARBA" id="ARBA00022448"/>
    </source>
</evidence>
<dbReference type="EMBL" id="JBHTOP010000026">
    <property type="protein sequence ID" value="MFD1672675.1"/>
    <property type="molecule type" value="Genomic_DNA"/>
</dbReference>
<feature type="transmembrane region" description="Helical" evidence="7">
    <location>
        <begin position="354"/>
        <end position="374"/>
    </location>
</feature>
<evidence type="ECO:0000313" key="9">
    <source>
        <dbReference type="Proteomes" id="UP001597267"/>
    </source>
</evidence>
<feature type="transmembrane region" description="Helical" evidence="7">
    <location>
        <begin position="80"/>
        <end position="99"/>
    </location>
</feature>
<feature type="transmembrane region" description="Helical" evidence="7">
    <location>
        <begin position="325"/>
        <end position="348"/>
    </location>
</feature>
<feature type="transmembrane region" description="Helical" evidence="7">
    <location>
        <begin position="386"/>
        <end position="405"/>
    </location>
</feature>
<dbReference type="PANTHER" id="PTHR42810:SF4">
    <property type="entry name" value="URIC ACID TRANSPORTER UACT"/>
    <property type="match status" value="1"/>
</dbReference>
<evidence type="ECO:0000256" key="5">
    <source>
        <dbReference type="ARBA" id="ARBA00022989"/>
    </source>
</evidence>
<evidence type="ECO:0000256" key="4">
    <source>
        <dbReference type="ARBA" id="ARBA00022692"/>
    </source>
</evidence>
<feature type="transmembrane region" description="Helical" evidence="7">
    <location>
        <begin position="178"/>
        <end position="195"/>
    </location>
</feature>
<dbReference type="PANTHER" id="PTHR42810">
    <property type="entry name" value="PURINE PERMEASE C1399.01C-RELATED"/>
    <property type="match status" value="1"/>
</dbReference>
<dbReference type="InterPro" id="IPR006043">
    <property type="entry name" value="NCS2"/>
</dbReference>
<evidence type="ECO:0000256" key="2">
    <source>
        <dbReference type="ARBA" id="ARBA00008821"/>
    </source>
</evidence>
<evidence type="ECO:0000256" key="6">
    <source>
        <dbReference type="ARBA" id="ARBA00023136"/>
    </source>
</evidence>
<feature type="transmembrane region" description="Helical" evidence="7">
    <location>
        <begin position="20"/>
        <end position="41"/>
    </location>
</feature>
<comment type="subcellular location">
    <subcellularLocation>
        <location evidence="1">Membrane</location>
        <topology evidence="1">Multi-pass membrane protein</topology>
    </subcellularLocation>
</comment>
<keyword evidence="3" id="KW-0813">Transport</keyword>
<dbReference type="RefSeq" id="WP_125713314.1">
    <property type="nucleotide sequence ID" value="NZ_JBHTOP010000026.1"/>
</dbReference>
<feature type="transmembrane region" description="Helical" evidence="7">
    <location>
        <begin position="111"/>
        <end position="130"/>
    </location>
</feature>
<keyword evidence="4 7" id="KW-0812">Transmembrane</keyword>
<dbReference type="NCBIfam" id="NF037981">
    <property type="entry name" value="NCS2_1"/>
    <property type="match status" value="1"/>
</dbReference>
<organism evidence="8 9">
    <name type="scientific">Agrilactobacillus yilanensis</name>
    <dbReference type="NCBI Taxonomy" id="2485997"/>
    <lineage>
        <taxon>Bacteria</taxon>
        <taxon>Bacillati</taxon>
        <taxon>Bacillota</taxon>
        <taxon>Bacilli</taxon>
        <taxon>Lactobacillales</taxon>
        <taxon>Lactobacillaceae</taxon>
        <taxon>Agrilactobacillus</taxon>
    </lineage>
</organism>
<keyword evidence="6 7" id="KW-0472">Membrane</keyword>